<sequence>MKHLILGLLLCGCLSAAAQAPYTITLNKAANQPAPALQSYCIATLGSYWLLIGGRTNGFHGTAGSGSTFPTSASNTSIWVIDVSSNKSWKAAIPANLQYQLSSTNIAYYQDGNTLYLIGGYGAGCANDGCYQTFPQLTAIDVQRTIAAVQNGYALNNYIKTTTDSRMAVTGGYLVKLNDWFHLVMGQNYTGKYSGGVTGKYTEQIARFKIDNSGSAPAITNYSVITTNEQYNGANQFHRRDYPSVKMVMPANRNVGVAVFGGVFNNQGGPFINPVYFEDMGFNTLAQIDTNFRQRFCMYDCAAVSAYNSSTGEAYVSFIGGITDWYIDDSGNEVPGNASNFMPWFNRVSTIVRSMNGTQEYPQRNVTLPGYIGANAAFILNPAISLIDKSGEVIDYAKLQTGKNLIGWMYGGIEATAPQSNGFNPTSASSTIYEVWLQKN</sequence>
<evidence type="ECO:0000313" key="2">
    <source>
        <dbReference type="EMBL" id="WZN44187.1"/>
    </source>
</evidence>
<protein>
    <submittedName>
        <fullName evidence="2">Uncharacterized protein</fullName>
    </submittedName>
</protein>
<dbReference type="RefSeq" id="WP_341838978.1">
    <property type="nucleotide sequence ID" value="NZ_CP149792.1"/>
</dbReference>
<reference evidence="2 3" key="1">
    <citation type="submission" date="2024-03" db="EMBL/GenBank/DDBJ databases">
        <title>Chitinophaga caseinilytica sp. nov., a casein hydrolysing bacterium isolated from forest soil.</title>
        <authorList>
            <person name="Lee D.S."/>
            <person name="Han D.M."/>
            <person name="Baek J.H."/>
            <person name="Choi D.G."/>
            <person name="Jeon J.H."/>
            <person name="Jeon C.O."/>
        </authorList>
    </citation>
    <scope>NUCLEOTIDE SEQUENCE [LARGE SCALE GENOMIC DNA]</scope>
    <source>
        <strain evidence="2 3">KACC 19118</strain>
    </source>
</reference>
<accession>A0ABZ2YY55</accession>
<gene>
    <name evidence="2" type="ORF">WJU22_14910</name>
</gene>
<keyword evidence="3" id="KW-1185">Reference proteome</keyword>
<name>A0ABZ2YY55_9BACT</name>
<feature type="chain" id="PRO_5047550740" evidence="1">
    <location>
        <begin position="21"/>
        <end position="440"/>
    </location>
</feature>
<feature type="signal peptide" evidence="1">
    <location>
        <begin position="1"/>
        <end position="20"/>
    </location>
</feature>
<organism evidence="2 3">
    <name type="scientific">Chitinophaga caseinilytica</name>
    <dbReference type="NCBI Taxonomy" id="2267521"/>
    <lineage>
        <taxon>Bacteria</taxon>
        <taxon>Pseudomonadati</taxon>
        <taxon>Bacteroidota</taxon>
        <taxon>Chitinophagia</taxon>
        <taxon>Chitinophagales</taxon>
        <taxon>Chitinophagaceae</taxon>
        <taxon>Chitinophaga</taxon>
    </lineage>
</organism>
<keyword evidence="1" id="KW-0732">Signal</keyword>
<proteinExistence type="predicted"/>
<evidence type="ECO:0000256" key="1">
    <source>
        <dbReference type="SAM" id="SignalP"/>
    </source>
</evidence>
<dbReference type="EMBL" id="CP150096">
    <property type="protein sequence ID" value="WZN44187.1"/>
    <property type="molecule type" value="Genomic_DNA"/>
</dbReference>
<dbReference type="Proteomes" id="UP001449657">
    <property type="component" value="Chromosome"/>
</dbReference>
<evidence type="ECO:0000313" key="3">
    <source>
        <dbReference type="Proteomes" id="UP001449657"/>
    </source>
</evidence>